<feature type="binding site" evidence="9">
    <location>
        <position position="82"/>
    </location>
    <ligand>
        <name>ATP</name>
        <dbReference type="ChEBI" id="CHEBI:30616"/>
    </ligand>
</feature>
<dbReference type="InterPro" id="IPR020575">
    <property type="entry name" value="Hsp90_N"/>
</dbReference>
<dbReference type="Gene3D" id="3.30.230.80">
    <property type="match status" value="1"/>
</dbReference>
<evidence type="ECO:0000256" key="5">
    <source>
        <dbReference type="ARBA" id="ARBA00022840"/>
    </source>
</evidence>
<dbReference type="PANTHER" id="PTHR11528">
    <property type="entry name" value="HEAT SHOCK PROTEIN 90 FAMILY MEMBER"/>
    <property type="match status" value="1"/>
</dbReference>
<accession>A0AB94IXM9</accession>
<dbReference type="Gene3D" id="3.40.50.11260">
    <property type="match status" value="1"/>
</dbReference>
<dbReference type="Proteomes" id="UP000008957">
    <property type="component" value="Chromosome"/>
</dbReference>
<evidence type="ECO:0000259" key="10">
    <source>
        <dbReference type="SMART" id="SM00387"/>
    </source>
</evidence>
<evidence type="ECO:0000256" key="7">
    <source>
        <dbReference type="ARBA" id="ARBA00023186"/>
    </source>
</evidence>
<feature type="binding site" evidence="9">
    <location>
        <position position="37"/>
    </location>
    <ligand>
        <name>ATP</name>
        <dbReference type="ChEBI" id="CHEBI:30616"/>
    </ligand>
</feature>
<dbReference type="HAMAP" id="MF_00505">
    <property type="entry name" value="HSP90"/>
    <property type="match status" value="1"/>
</dbReference>
<dbReference type="InterPro" id="IPR020568">
    <property type="entry name" value="Ribosomal_Su5_D2-typ_SF"/>
</dbReference>
<evidence type="ECO:0000256" key="1">
    <source>
        <dbReference type="ARBA" id="ARBA00004496"/>
    </source>
</evidence>
<evidence type="ECO:0000256" key="8">
    <source>
        <dbReference type="HAMAP-Rule" id="MF_00505"/>
    </source>
</evidence>
<dbReference type="GO" id="GO:0051082">
    <property type="term" value="F:unfolded protein binding"/>
    <property type="evidence" value="ECO:0007669"/>
    <property type="project" value="UniProtKB-UniRule"/>
</dbReference>
<feature type="binding site" evidence="9">
    <location>
        <position position="169"/>
    </location>
    <ligand>
        <name>ATP</name>
        <dbReference type="ChEBI" id="CHEBI:30616"/>
    </ligand>
</feature>
<protein>
    <recommendedName>
        <fullName evidence="8">Chaperone protein HtpG</fullName>
    </recommendedName>
    <alternativeName>
        <fullName evidence="8">Heat shock protein HtpG</fullName>
    </alternativeName>
    <alternativeName>
        <fullName evidence="8">High temperature protein G</fullName>
    </alternativeName>
</protein>
<dbReference type="SMART" id="SM00387">
    <property type="entry name" value="HATPase_c"/>
    <property type="match status" value="1"/>
</dbReference>
<feature type="domain" description="Histidine kinase/HSP90-like ATPase" evidence="10">
    <location>
        <begin position="26"/>
        <end position="179"/>
    </location>
</feature>
<sequence>MAEETFQFQSEAAELLRMMIHSVYSNRDIFLRELISNASDALDKRRIERLKDSELADFKGEIRVILDREKRTLTVADNGIGMTRDEVVRYLGTIAKSGTREFLAAAKEDSAAGERMIGQFGVGFYSAFMAADRVEVVTRKLGESAACRFNSAGEGEFSVADASRDECGTSVTLWLRPVKEGEKDYSEEWTVRDVIRQYSDFIAWPVVMPVVRKKDGKETVEDEVLNSQKAIWRREEGEVTEEEYREFYRHLTHDWKEPLAHMRLNAEGATSFKGLLFVPAEAPLDLFMNPKAGGISLYINRVFIMNDCQALIPEYMRFMRGVVDSDDLPLNISREILQEDPITRIIRRSTQRKVFSELKKMLESDREKYERFWNAFGRILKEGVIQDHEHAATILDLALFHTTAQEGATTLEEYRKRMQPEQKGIYCLTGRSLSALKASPKLEPFAAKGLEVLLMTDPVDEVILAEGAETDSVKLLNAGLDADVPESGEEKERREEELKGMEADFAPLKDQAMAAMSDRLQEVRPSLSLTNSPACLRDANGLSFQMEQLMRAMGQTPPAQKRVLELNVGHPLIKRLMELAKQKAPETADLLSIFYDQSLILEGVPVEDPASFVRRVNEVMARLLKA</sequence>
<dbReference type="KEGG" id="sbr:SY1_13160"/>
<dbReference type="Pfam" id="PF00183">
    <property type="entry name" value="HSP90"/>
    <property type="match status" value="1"/>
</dbReference>
<feature type="binding site" evidence="9">
    <location>
        <position position="33"/>
    </location>
    <ligand>
        <name>ATP</name>
        <dbReference type="ChEBI" id="CHEBI:30616"/>
    </ligand>
</feature>
<dbReference type="PIRSF" id="PIRSF002583">
    <property type="entry name" value="Hsp90"/>
    <property type="match status" value="1"/>
</dbReference>
<comment type="subunit">
    <text evidence="8">Homodimer.</text>
</comment>
<feature type="binding site" evidence="9">
    <location>
        <begin position="97"/>
        <end position="98"/>
    </location>
    <ligand>
        <name>ATP</name>
        <dbReference type="ChEBI" id="CHEBI:30616"/>
    </ligand>
</feature>
<comment type="similarity">
    <text evidence="2 8">Belongs to the heat shock protein 90 family.</text>
</comment>
<dbReference type="SUPFAM" id="SSF54211">
    <property type="entry name" value="Ribosomal protein S5 domain 2-like"/>
    <property type="match status" value="1"/>
</dbReference>
<dbReference type="SUPFAM" id="SSF55874">
    <property type="entry name" value="ATPase domain of HSP90 chaperone/DNA topoisomerase II/histidine kinase"/>
    <property type="match status" value="1"/>
</dbReference>
<keyword evidence="6 8" id="KW-0346">Stress response</keyword>
<comment type="function">
    <text evidence="8">Molecular chaperone. Has ATPase activity.</text>
</comment>
<keyword evidence="4 8" id="KW-0547">Nucleotide-binding</keyword>
<dbReference type="FunFam" id="3.30.565.10:FF:000009">
    <property type="entry name" value="Molecular chaperone HtpG"/>
    <property type="match status" value="1"/>
</dbReference>
<evidence type="ECO:0000256" key="3">
    <source>
        <dbReference type="ARBA" id="ARBA00022490"/>
    </source>
</evidence>
<keyword evidence="3 8" id="KW-0963">Cytoplasm</keyword>
<feature type="binding site" evidence="9">
    <location>
        <position position="96"/>
    </location>
    <ligand>
        <name>ATP</name>
        <dbReference type="ChEBI" id="CHEBI:30616"/>
    </ligand>
</feature>
<dbReference type="Pfam" id="PF13589">
    <property type="entry name" value="HATPase_c_3"/>
    <property type="match status" value="1"/>
</dbReference>
<dbReference type="RefSeq" id="WP_015556571.1">
    <property type="nucleotide sequence ID" value="NC_021038.1"/>
</dbReference>
<reference evidence="12" key="1">
    <citation type="submission" date="2010-03" db="EMBL/GenBank/DDBJ databases">
        <title>The genome sequence of Synergistetes sp. SGP1.</title>
        <authorList>
            <consortium name="metaHIT consortium -- http://www.metahit.eu/"/>
            <person name="Pajon A."/>
            <person name="Turner K."/>
            <person name="Parkhill J."/>
            <person name="Wade W."/>
            <person name="Vartoukian S."/>
        </authorList>
    </citation>
    <scope>NUCLEOTIDE SEQUENCE [LARGE SCALE GENOMIC DNA]</scope>
    <source>
        <strain evidence="12">SGP1</strain>
    </source>
</reference>
<name>A0AB94IXM9_9BACT</name>
<keyword evidence="12" id="KW-1185">Reference proteome</keyword>
<evidence type="ECO:0000256" key="9">
    <source>
        <dbReference type="PIRSR" id="PIRSR002583-1"/>
    </source>
</evidence>
<gene>
    <name evidence="8" type="primary">htpG</name>
    <name evidence="11" type="ORF">SY1_13160</name>
</gene>
<dbReference type="InterPro" id="IPR003594">
    <property type="entry name" value="HATPase_dom"/>
</dbReference>
<dbReference type="InterPro" id="IPR019805">
    <property type="entry name" value="Heat_shock_protein_90_CS"/>
</dbReference>
<evidence type="ECO:0000256" key="4">
    <source>
        <dbReference type="ARBA" id="ARBA00022741"/>
    </source>
</evidence>
<dbReference type="InterPro" id="IPR001404">
    <property type="entry name" value="Hsp90_fam"/>
</dbReference>
<dbReference type="EMBL" id="FP929056">
    <property type="protein sequence ID" value="CBL28424.1"/>
    <property type="molecule type" value="Genomic_DNA"/>
</dbReference>
<dbReference type="GO" id="GO:0005524">
    <property type="term" value="F:ATP binding"/>
    <property type="evidence" value="ECO:0007669"/>
    <property type="project" value="UniProtKB-UniRule"/>
</dbReference>
<feature type="binding site" evidence="9">
    <location>
        <position position="334"/>
    </location>
    <ligand>
        <name>ATP</name>
        <dbReference type="ChEBI" id="CHEBI:30616"/>
    </ligand>
</feature>
<evidence type="ECO:0000313" key="12">
    <source>
        <dbReference type="Proteomes" id="UP000008957"/>
    </source>
</evidence>
<comment type="subcellular location">
    <subcellularLocation>
        <location evidence="1 8">Cytoplasm</location>
    </subcellularLocation>
</comment>
<evidence type="ECO:0000313" key="11">
    <source>
        <dbReference type="EMBL" id="CBL28424.1"/>
    </source>
</evidence>
<dbReference type="GO" id="GO:0140662">
    <property type="term" value="F:ATP-dependent protein folding chaperone"/>
    <property type="evidence" value="ECO:0007669"/>
    <property type="project" value="InterPro"/>
</dbReference>
<dbReference type="NCBIfam" id="NF003555">
    <property type="entry name" value="PRK05218.1"/>
    <property type="match status" value="1"/>
</dbReference>
<dbReference type="GO" id="GO:0016887">
    <property type="term" value="F:ATP hydrolysis activity"/>
    <property type="evidence" value="ECO:0007669"/>
    <property type="project" value="InterPro"/>
</dbReference>
<feature type="binding site" evidence="9">
    <location>
        <begin position="119"/>
        <end position="124"/>
    </location>
    <ligand>
        <name>ATP</name>
        <dbReference type="ChEBI" id="CHEBI:30616"/>
    </ligand>
</feature>
<feature type="region of interest" description="C" evidence="8">
    <location>
        <begin position="549"/>
        <end position="626"/>
    </location>
</feature>
<dbReference type="Gene3D" id="1.20.120.790">
    <property type="entry name" value="Heat shock protein 90, C-terminal domain"/>
    <property type="match status" value="1"/>
</dbReference>
<comment type="caution">
    <text evidence="8">Lacks conserved residue(s) required for the propagation of feature annotation.</text>
</comment>
<reference evidence="11 12" key="2">
    <citation type="submission" date="2010-03" db="EMBL/GenBank/DDBJ databases">
        <authorList>
            <person name="Pajon A."/>
        </authorList>
    </citation>
    <scope>NUCLEOTIDE SEQUENCE [LARGE SCALE GENOMIC DNA]</scope>
    <source>
        <strain evidence="11 12">SGP1</strain>
    </source>
</reference>
<dbReference type="InterPro" id="IPR036890">
    <property type="entry name" value="HATPase_C_sf"/>
</dbReference>
<organism evidence="11 12">
    <name type="scientific">Fretibacterium fastidiosum</name>
    <dbReference type="NCBI Taxonomy" id="651822"/>
    <lineage>
        <taxon>Bacteria</taxon>
        <taxon>Thermotogati</taxon>
        <taxon>Synergistota</taxon>
        <taxon>Synergistia</taxon>
        <taxon>Synergistales</taxon>
        <taxon>Aminobacteriaceae</taxon>
        <taxon>Fretibacterium</taxon>
    </lineage>
</organism>
<dbReference type="PROSITE" id="PS00298">
    <property type="entry name" value="HSP90"/>
    <property type="match status" value="1"/>
</dbReference>
<dbReference type="AlphaFoldDB" id="A0AB94IXM9"/>
<feature type="region of interest" description="A; substrate-binding" evidence="8">
    <location>
        <begin position="1"/>
        <end position="334"/>
    </location>
</feature>
<dbReference type="SUPFAM" id="SSF110942">
    <property type="entry name" value="HSP90 C-terminal domain"/>
    <property type="match status" value="1"/>
</dbReference>
<dbReference type="PRINTS" id="PR00775">
    <property type="entry name" value="HEATSHOCK90"/>
</dbReference>
<dbReference type="CDD" id="cd16927">
    <property type="entry name" value="HATPase_Hsp90-like"/>
    <property type="match status" value="1"/>
</dbReference>
<proteinExistence type="inferred from homology"/>
<evidence type="ECO:0000256" key="6">
    <source>
        <dbReference type="ARBA" id="ARBA00023016"/>
    </source>
</evidence>
<keyword evidence="7 8" id="KW-0143">Chaperone</keyword>
<dbReference type="Gene3D" id="3.30.565.10">
    <property type="entry name" value="Histidine kinase-like ATPase, C-terminal domain"/>
    <property type="match status" value="1"/>
</dbReference>
<keyword evidence="5 8" id="KW-0067">ATP-binding</keyword>
<dbReference type="InterPro" id="IPR037196">
    <property type="entry name" value="HSP90_C"/>
</dbReference>
<feature type="binding site" evidence="9">
    <location>
        <position position="77"/>
    </location>
    <ligand>
        <name>ATP</name>
        <dbReference type="ChEBI" id="CHEBI:30616"/>
    </ligand>
</feature>
<evidence type="ECO:0000256" key="2">
    <source>
        <dbReference type="ARBA" id="ARBA00008239"/>
    </source>
</evidence>
<dbReference type="GO" id="GO:0005737">
    <property type="term" value="C:cytoplasm"/>
    <property type="evidence" value="ECO:0007669"/>
    <property type="project" value="UniProtKB-SubCell"/>
</dbReference>